<dbReference type="PANTHER" id="PTHR30218:SF0">
    <property type="entry name" value="POLYPHOSPHATE KINASE"/>
    <property type="match status" value="1"/>
</dbReference>
<dbReference type="EMBL" id="CP049889">
    <property type="protein sequence ID" value="QIK52318.1"/>
    <property type="molecule type" value="Genomic_DNA"/>
</dbReference>
<accession>A0A6G7WJH3</accession>
<dbReference type="PANTHER" id="PTHR30218">
    <property type="entry name" value="POLYPHOSPHATE KINASE"/>
    <property type="match status" value="1"/>
</dbReference>
<evidence type="ECO:0000259" key="8">
    <source>
        <dbReference type="Pfam" id="PF02503"/>
    </source>
</evidence>
<keyword evidence="2 6" id="KW-0808">Transferase</keyword>
<dbReference type="InterPro" id="IPR003414">
    <property type="entry name" value="PP_kinase"/>
</dbReference>
<dbReference type="NCBIfam" id="NF003920">
    <property type="entry name" value="PRK05443.2-1"/>
    <property type="match status" value="1"/>
</dbReference>
<dbReference type="GO" id="GO:0009358">
    <property type="term" value="C:polyphosphate kinase complex"/>
    <property type="evidence" value="ECO:0007669"/>
    <property type="project" value="InterPro"/>
</dbReference>
<feature type="domain" description="Polyphosphate kinase C-terminal" evidence="10">
    <location>
        <begin position="503"/>
        <end position="673"/>
    </location>
</feature>
<feature type="binding site" evidence="6">
    <location>
        <position position="564"/>
    </location>
    <ligand>
        <name>ATP</name>
        <dbReference type="ChEBI" id="CHEBI:30616"/>
    </ligand>
</feature>
<comment type="function">
    <text evidence="6 7">Catalyzes the reversible transfer of the terminal phosphate of ATP to form a long-chain polyphosphate (polyP).</text>
</comment>
<organism evidence="12 13">
    <name type="scientific">Jeotgalibaca porci</name>
    <dbReference type="NCBI Taxonomy" id="1868793"/>
    <lineage>
        <taxon>Bacteria</taxon>
        <taxon>Bacillati</taxon>
        <taxon>Bacillota</taxon>
        <taxon>Bacilli</taxon>
        <taxon>Lactobacillales</taxon>
        <taxon>Carnobacteriaceae</taxon>
        <taxon>Jeotgalibaca</taxon>
    </lineage>
</organism>
<gene>
    <name evidence="6" type="primary">ppk</name>
    <name evidence="12" type="ORF">G7058_09845</name>
</gene>
<dbReference type="PIRSF" id="PIRSF015589">
    <property type="entry name" value="PP_kinase"/>
    <property type="match status" value="1"/>
</dbReference>
<keyword evidence="5 6" id="KW-0067">ATP-binding</keyword>
<keyword evidence="6" id="KW-0460">Magnesium</keyword>
<feature type="active site" description="Phosphohistidine intermediate" evidence="6">
    <location>
        <position position="435"/>
    </location>
</feature>
<dbReference type="InterPro" id="IPR025200">
    <property type="entry name" value="PPK_C_dom2"/>
</dbReference>
<sequence>MDDLHLNLENPAYYFNRELSWLEFNKRVIQEADISENPLLEQINFLAIGSSNLDEFFMIRVAGLQDQLQFDPGSRDSKTQLNAEEQLEEIARKNRQNITLQYDLLDKRKEDLKKYEVHFTNLSELTDSELAEVTEYYDTLIFPALTPLGIDAYHPFPRLNNKVMHLFVSLTKDEEKHTAVIPISNFLERFYLLETEETVKVVLLEEIIQANIHRLFNGYDVLDSFTFRITRNADFDVQEEGAEDLLSVIEDYLKRRKNGVAVRLEVEETQPQNVTLLRDALGLLERDVYQISGPLDLTLLAKLADKLEERFPDLRYPSFTPIIPNELLSEPIYALADRQDIFLHHPYDSFRPVLDFIEEACRDENTLAIKQTLYRVSKDSPIVKALKTAAESGIQVTVLVELKARFDEENNVHWAKELEDSGAHVLYGVTELKTHSKITLVVKKEGTQLKRYVHLGTGNYNDKTARGYEDMGIITTQSEIGEDATEFFNYLSGFSKVPKYRQLYVSPYEIRLSFFEHIEKEMAFHQAFGNGHIIAKMNSLTDKKIIKKLYEASMMGVKIDLIIRGICCLKPGIIGISENIRVMSIIGRYLEHSRVYYFHQNGAKKLFLSSADMMTRNMINRVEIEFPILDEKIKNEILTILDVYLNDNQKAQELHKDGHYVPIINSEEPLHAQKKFVQWAREE</sequence>
<dbReference type="InterPro" id="IPR025198">
    <property type="entry name" value="PPK_N_dom"/>
</dbReference>
<evidence type="ECO:0000313" key="12">
    <source>
        <dbReference type="EMBL" id="QIK52318.1"/>
    </source>
</evidence>
<evidence type="ECO:0000256" key="7">
    <source>
        <dbReference type="RuleBase" id="RU003800"/>
    </source>
</evidence>
<dbReference type="SUPFAM" id="SSF56024">
    <property type="entry name" value="Phospholipase D/nuclease"/>
    <property type="match status" value="2"/>
</dbReference>
<dbReference type="CDD" id="cd09165">
    <property type="entry name" value="PLDc_PaPPK1_C1_like"/>
    <property type="match status" value="1"/>
</dbReference>
<dbReference type="Pfam" id="PF02503">
    <property type="entry name" value="PP_kinase"/>
    <property type="match status" value="1"/>
</dbReference>
<evidence type="ECO:0000256" key="2">
    <source>
        <dbReference type="ARBA" id="ARBA00022679"/>
    </source>
</evidence>
<evidence type="ECO:0000259" key="9">
    <source>
        <dbReference type="Pfam" id="PF13089"/>
    </source>
</evidence>
<dbReference type="GO" id="GO:0005524">
    <property type="term" value="F:ATP binding"/>
    <property type="evidence" value="ECO:0007669"/>
    <property type="project" value="UniProtKB-KW"/>
</dbReference>
<reference evidence="12 13" key="1">
    <citation type="journal article" date="2017" name="Int. J. Syst. Evol. Microbiol.">
        <title>Jeotgalibaca porci sp. nov. and Jeotgalibaca arthritidis sp. nov., isolated from pigs, and emended description of the genus Jeotgalibaca.</title>
        <authorList>
            <person name="Zamora L."/>
            <person name="Perez-Sancho M."/>
            <person name="Dominguez L."/>
            <person name="Fernandez-Garayzabal J.F."/>
            <person name="Vela A.I."/>
        </authorList>
    </citation>
    <scope>NUCLEOTIDE SEQUENCE [LARGE SCALE GENOMIC DNA]</scope>
    <source>
        <strain evidence="12 13">CCUG 69148</strain>
    </source>
</reference>
<name>A0A6G7WJH3_9LACT</name>
<proteinExistence type="inferred from homology"/>
<protein>
    <recommendedName>
        <fullName evidence="6 7">Polyphosphate kinase</fullName>
        <ecNumber evidence="6 7">2.7.4.1</ecNumber>
    </recommendedName>
    <alternativeName>
        <fullName evidence="6">ATP-polyphosphate phosphotransferase</fullName>
    </alternativeName>
    <alternativeName>
        <fullName evidence="6">Polyphosphoric acid kinase</fullName>
    </alternativeName>
</protein>
<dbReference type="InterPro" id="IPR041108">
    <property type="entry name" value="PP_kinase_C_1"/>
</dbReference>
<dbReference type="NCBIfam" id="TIGR03705">
    <property type="entry name" value="poly_P_kin"/>
    <property type="match status" value="1"/>
</dbReference>
<dbReference type="NCBIfam" id="NF003917">
    <property type="entry name" value="PRK05443.1-1"/>
    <property type="match status" value="1"/>
</dbReference>
<dbReference type="Gene3D" id="3.30.1840.10">
    <property type="entry name" value="Polyphosphate kinase middle domain"/>
    <property type="match status" value="1"/>
</dbReference>
<dbReference type="InterPro" id="IPR024953">
    <property type="entry name" value="PP_kinase_middle"/>
</dbReference>
<keyword evidence="6" id="KW-0479">Metal-binding</keyword>
<dbReference type="SUPFAM" id="SSF143724">
    <property type="entry name" value="PHP14-like"/>
    <property type="match status" value="1"/>
</dbReference>
<dbReference type="Gene3D" id="3.30.870.10">
    <property type="entry name" value="Endonuclease Chain A"/>
    <property type="match status" value="2"/>
</dbReference>
<keyword evidence="13" id="KW-1185">Reference proteome</keyword>
<evidence type="ECO:0000256" key="5">
    <source>
        <dbReference type="ARBA" id="ARBA00022840"/>
    </source>
</evidence>
<feature type="domain" description="Polyphosphate kinase N-terminal" evidence="9">
    <location>
        <begin position="14"/>
        <end position="119"/>
    </location>
</feature>
<evidence type="ECO:0000313" key="13">
    <source>
        <dbReference type="Proteomes" id="UP000501830"/>
    </source>
</evidence>
<evidence type="ECO:0000256" key="3">
    <source>
        <dbReference type="ARBA" id="ARBA00022741"/>
    </source>
</evidence>
<dbReference type="Pfam" id="PF17941">
    <property type="entry name" value="PP_kinase_C_1"/>
    <property type="match status" value="1"/>
</dbReference>
<dbReference type="AlphaFoldDB" id="A0A6G7WJH3"/>
<feature type="domain" description="Polyphosphate kinase middle" evidence="8">
    <location>
        <begin position="131"/>
        <end position="303"/>
    </location>
</feature>
<comment type="catalytic activity">
    <reaction evidence="6 7">
        <text>[phosphate](n) + ATP = [phosphate](n+1) + ADP</text>
        <dbReference type="Rhea" id="RHEA:19573"/>
        <dbReference type="Rhea" id="RHEA-COMP:9859"/>
        <dbReference type="Rhea" id="RHEA-COMP:14280"/>
        <dbReference type="ChEBI" id="CHEBI:16838"/>
        <dbReference type="ChEBI" id="CHEBI:30616"/>
        <dbReference type="ChEBI" id="CHEBI:456216"/>
        <dbReference type="EC" id="2.7.4.1"/>
    </reaction>
</comment>
<evidence type="ECO:0000256" key="4">
    <source>
        <dbReference type="ARBA" id="ARBA00022777"/>
    </source>
</evidence>
<evidence type="ECO:0000259" key="11">
    <source>
        <dbReference type="Pfam" id="PF17941"/>
    </source>
</evidence>
<feature type="binding site" evidence="6">
    <location>
        <position position="592"/>
    </location>
    <ligand>
        <name>ATP</name>
        <dbReference type="ChEBI" id="CHEBI:30616"/>
    </ligand>
</feature>
<evidence type="ECO:0000256" key="1">
    <source>
        <dbReference type="ARBA" id="ARBA00022553"/>
    </source>
</evidence>
<feature type="binding site" evidence="6">
    <location>
        <position position="375"/>
    </location>
    <ligand>
        <name>Mg(2+)</name>
        <dbReference type="ChEBI" id="CHEBI:18420"/>
    </ligand>
</feature>
<dbReference type="SUPFAM" id="SSF140356">
    <property type="entry name" value="PPK N-terminal domain-like"/>
    <property type="match status" value="1"/>
</dbReference>
<dbReference type="InterPro" id="IPR036832">
    <property type="entry name" value="PPK_N_dom_sf"/>
</dbReference>
<dbReference type="Gene3D" id="1.20.58.310">
    <property type="entry name" value="Polyphosphate kinase N-terminal domain"/>
    <property type="match status" value="1"/>
</dbReference>
<feature type="binding site" evidence="6">
    <location>
        <position position="52"/>
    </location>
    <ligand>
        <name>ATP</name>
        <dbReference type="ChEBI" id="CHEBI:30616"/>
    </ligand>
</feature>
<dbReference type="Pfam" id="PF13090">
    <property type="entry name" value="PP_kinase_C"/>
    <property type="match status" value="1"/>
</dbReference>
<dbReference type="GO" id="GO:0046872">
    <property type="term" value="F:metal ion binding"/>
    <property type="evidence" value="ECO:0007669"/>
    <property type="project" value="UniProtKB-KW"/>
</dbReference>
<dbReference type="NCBIfam" id="NF003921">
    <property type="entry name" value="PRK05443.2-2"/>
    <property type="match status" value="1"/>
</dbReference>
<feature type="binding site" evidence="6">
    <location>
        <position position="468"/>
    </location>
    <ligand>
        <name>ATP</name>
        <dbReference type="ChEBI" id="CHEBI:30616"/>
    </ligand>
</feature>
<keyword evidence="1 6" id="KW-0597">Phosphoprotein</keyword>
<comment type="PTM">
    <text evidence="6 7">An intermediate of this reaction is the autophosphorylated ppk in which a phosphate is covalently linked to a histidine residue through a N-P bond.</text>
</comment>
<keyword evidence="4 6" id="KW-0418">Kinase</keyword>
<evidence type="ECO:0000256" key="6">
    <source>
        <dbReference type="HAMAP-Rule" id="MF_00347"/>
    </source>
</evidence>
<comment type="cofactor">
    <cofactor evidence="6">
        <name>Mg(2+)</name>
        <dbReference type="ChEBI" id="CHEBI:18420"/>
    </cofactor>
</comment>
<dbReference type="RefSeq" id="WP_166063379.1">
    <property type="nucleotide sequence ID" value="NZ_CP049889.1"/>
</dbReference>
<dbReference type="EC" id="2.7.4.1" evidence="6 7"/>
<dbReference type="NCBIfam" id="NF003918">
    <property type="entry name" value="PRK05443.1-2"/>
    <property type="match status" value="1"/>
</dbReference>
<dbReference type="Proteomes" id="UP000501830">
    <property type="component" value="Chromosome"/>
</dbReference>
<dbReference type="GO" id="GO:0006799">
    <property type="term" value="P:polyphosphate biosynthetic process"/>
    <property type="evidence" value="ECO:0007669"/>
    <property type="project" value="UniProtKB-UniRule"/>
</dbReference>
<dbReference type="GO" id="GO:0008976">
    <property type="term" value="F:polyphosphate kinase activity"/>
    <property type="evidence" value="ECO:0007669"/>
    <property type="project" value="UniProtKB-UniRule"/>
</dbReference>
<feature type="domain" description="Polyphosphate kinase C-terminal" evidence="11">
    <location>
        <begin position="333"/>
        <end position="496"/>
    </location>
</feature>
<dbReference type="HAMAP" id="MF_00347">
    <property type="entry name" value="Polyphosphate_kinase"/>
    <property type="match status" value="1"/>
</dbReference>
<feature type="binding site" evidence="6">
    <location>
        <position position="405"/>
    </location>
    <ligand>
        <name>Mg(2+)</name>
        <dbReference type="ChEBI" id="CHEBI:18420"/>
    </ligand>
</feature>
<dbReference type="Pfam" id="PF13089">
    <property type="entry name" value="PP_kinase_N"/>
    <property type="match status" value="1"/>
</dbReference>
<dbReference type="InterPro" id="IPR036830">
    <property type="entry name" value="PP_kinase_middle_dom_sf"/>
</dbReference>
<dbReference type="KEGG" id="jpo:G7058_09845"/>
<keyword evidence="3 6" id="KW-0547">Nucleotide-binding</keyword>
<comment type="similarity">
    <text evidence="6 7">Belongs to the polyphosphate kinase 1 (PPK1) family.</text>
</comment>
<dbReference type="GeneID" id="94553587"/>
<dbReference type="CDD" id="cd09168">
    <property type="entry name" value="PLDc_PaPPK1_C2_like"/>
    <property type="match status" value="1"/>
</dbReference>
<evidence type="ECO:0000259" key="10">
    <source>
        <dbReference type="Pfam" id="PF13090"/>
    </source>
</evidence>